<dbReference type="InterPro" id="IPR017383">
    <property type="entry name" value="ARPC1"/>
</dbReference>
<evidence type="ECO:0000256" key="8">
    <source>
        <dbReference type="ARBA" id="ARBA00023212"/>
    </source>
</evidence>
<dbReference type="PANTHER" id="PTHR10709:SF2">
    <property type="entry name" value="ACTIN-RELATED PROTEIN 2_3 COMPLEX SUBUNIT"/>
    <property type="match status" value="1"/>
</dbReference>
<evidence type="ECO:0000256" key="7">
    <source>
        <dbReference type="ARBA" id="ARBA00023203"/>
    </source>
</evidence>
<keyword evidence="6" id="KW-0677">Repeat</keyword>
<keyword evidence="13" id="KW-1185">Reference proteome</keyword>
<comment type="caution">
    <text evidence="12">The sequence shown here is derived from an EMBL/GenBank/DDBJ whole genome shotgun (WGS) entry which is preliminary data.</text>
</comment>
<keyword evidence="9" id="KW-0539">Nucleus</keyword>
<evidence type="ECO:0000313" key="13">
    <source>
        <dbReference type="Proteomes" id="UP001174909"/>
    </source>
</evidence>
<evidence type="ECO:0000256" key="5">
    <source>
        <dbReference type="ARBA" id="ARBA00022574"/>
    </source>
</evidence>
<dbReference type="SUPFAM" id="SSF50978">
    <property type="entry name" value="WD40 repeat-like"/>
    <property type="match status" value="1"/>
</dbReference>
<dbReference type="GO" id="GO:0005885">
    <property type="term" value="C:Arp2/3 protein complex"/>
    <property type="evidence" value="ECO:0007669"/>
    <property type="project" value="UniProtKB-UniRule"/>
</dbReference>
<dbReference type="FunFam" id="2.130.10.10:FF:000030">
    <property type="entry name" value="Actin-related protein 2/3 complex subunit"/>
    <property type="match status" value="1"/>
</dbReference>
<dbReference type="PROSITE" id="PS50294">
    <property type="entry name" value="WD_REPEATS_REGION"/>
    <property type="match status" value="1"/>
</dbReference>
<dbReference type="GO" id="GO:0005634">
    <property type="term" value="C:nucleus"/>
    <property type="evidence" value="ECO:0007669"/>
    <property type="project" value="UniProtKB-SubCell"/>
</dbReference>
<dbReference type="Proteomes" id="UP001174909">
    <property type="component" value="Unassembled WGS sequence"/>
</dbReference>
<keyword evidence="4 10" id="KW-0963">Cytoplasm</keyword>
<evidence type="ECO:0000256" key="4">
    <source>
        <dbReference type="ARBA" id="ARBA00022490"/>
    </source>
</evidence>
<dbReference type="PANTHER" id="PTHR10709">
    <property type="entry name" value="ACTIN-RELATED PROTEIN 2/3 COMPLEX SUBUNIT 1"/>
    <property type="match status" value="1"/>
</dbReference>
<dbReference type="AlphaFoldDB" id="A0AA35R0X4"/>
<proteinExistence type="inferred from homology"/>
<evidence type="ECO:0000256" key="2">
    <source>
        <dbReference type="ARBA" id="ARBA00004245"/>
    </source>
</evidence>
<feature type="repeat" description="WD" evidence="11">
    <location>
        <begin position="49"/>
        <end position="80"/>
    </location>
</feature>
<dbReference type="SMART" id="SM00320">
    <property type="entry name" value="WD40"/>
    <property type="match status" value="5"/>
</dbReference>
<comment type="similarity">
    <text evidence="3 10">Belongs to the WD repeat ARPC1 family.</text>
</comment>
<evidence type="ECO:0000256" key="11">
    <source>
        <dbReference type="PROSITE-ProRule" id="PRU00221"/>
    </source>
</evidence>
<comment type="function">
    <text evidence="10">Functions as component of the Arp2/3 complex which is involved in regulation of actin polymerization and together with an activating nucleation-promoting factor (NPF) mediates the formation of branched actin networks.</text>
</comment>
<comment type="subcellular location">
    <subcellularLocation>
        <location evidence="2">Cytoplasm</location>
        <location evidence="2">Cytoskeleton</location>
    </subcellularLocation>
    <subcellularLocation>
        <location evidence="1">Nucleus</location>
    </subcellularLocation>
</comment>
<keyword evidence="8 10" id="KW-0206">Cytoskeleton</keyword>
<evidence type="ECO:0000256" key="6">
    <source>
        <dbReference type="ARBA" id="ARBA00022737"/>
    </source>
</evidence>
<evidence type="ECO:0000256" key="9">
    <source>
        <dbReference type="ARBA" id="ARBA00023242"/>
    </source>
</evidence>
<sequence>MPEVHQLIPGPITCHCWNGDRSRFAISPNNTEVHIYTKKGSKWEVQHVLSEHGQKVTGMDWAPKSDRLVTCGADRNAYVWTFAGEEWKPSLVILRINRAATTVRWSPLENKFAVGSGARLISICYFEKENDWWVSKHIKKPLRSTVLGIDWHPNNYLLAAGSCDFKARVFSGYVKEIEEKPEATCWGKKMTFGACMAEFSNGGGGWVHSVSFSPSGNKLAWVGHDSSVSVANQAADGQVSTVMHSYLPYLSCLFLTENSLVAAGYDCCPVLWMHDDAGSLTYINKLDTAEKKQKEFVSAMDKFKGLDNRANAGGRDVELDSTHQNAISEILLHTGSRENVSKFATVGVDGQLVIWDCKSLESSIAGLRFK</sequence>
<reference evidence="12" key="1">
    <citation type="submission" date="2023-03" db="EMBL/GenBank/DDBJ databases">
        <authorList>
            <person name="Steffen K."/>
            <person name="Cardenas P."/>
        </authorList>
    </citation>
    <scope>NUCLEOTIDE SEQUENCE</scope>
</reference>
<dbReference type="GO" id="GO:0034314">
    <property type="term" value="P:Arp2/3 complex-mediated actin nucleation"/>
    <property type="evidence" value="ECO:0007669"/>
    <property type="project" value="UniProtKB-UniRule"/>
</dbReference>
<dbReference type="InterPro" id="IPR001680">
    <property type="entry name" value="WD40_rpt"/>
</dbReference>
<dbReference type="InterPro" id="IPR036322">
    <property type="entry name" value="WD40_repeat_dom_sf"/>
</dbReference>
<dbReference type="PIRSF" id="PIRSF038093">
    <property type="entry name" value="ARP2/3_su1"/>
    <property type="match status" value="1"/>
</dbReference>
<evidence type="ECO:0000256" key="1">
    <source>
        <dbReference type="ARBA" id="ARBA00004123"/>
    </source>
</evidence>
<evidence type="ECO:0000256" key="10">
    <source>
        <dbReference type="PIRNR" id="PIRNR038093"/>
    </source>
</evidence>
<keyword evidence="5 11" id="KW-0853">WD repeat</keyword>
<organism evidence="12 13">
    <name type="scientific">Geodia barretti</name>
    <name type="common">Barrett's horny sponge</name>
    <dbReference type="NCBI Taxonomy" id="519541"/>
    <lineage>
        <taxon>Eukaryota</taxon>
        <taxon>Metazoa</taxon>
        <taxon>Porifera</taxon>
        <taxon>Demospongiae</taxon>
        <taxon>Heteroscleromorpha</taxon>
        <taxon>Tetractinellida</taxon>
        <taxon>Astrophorina</taxon>
        <taxon>Geodiidae</taxon>
        <taxon>Geodia</taxon>
    </lineage>
</organism>
<dbReference type="PROSITE" id="PS50082">
    <property type="entry name" value="WD_REPEATS_2"/>
    <property type="match status" value="1"/>
</dbReference>
<dbReference type="EMBL" id="CASHTH010000355">
    <property type="protein sequence ID" value="CAI7999112.1"/>
    <property type="molecule type" value="Genomic_DNA"/>
</dbReference>
<dbReference type="GO" id="GO:0051015">
    <property type="term" value="F:actin filament binding"/>
    <property type="evidence" value="ECO:0007669"/>
    <property type="project" value="TreeGrafter"/>
</dbReference>
<dbReference type="Gene3D" id="2.130.10.10">
    <property type="entry name" value="YVTN repeat-like/Quinoprotein amine dehydrogenase"/>
    <property type="match status" value="1"/>
</dbReference>
<evidence type="ECO:0000313" key="12">
    <source>
        <dbReference type="EMBL" id="CAI7999112.1"/>
    </source>
</evidence>
<evidence type="ECO:0000256" key="3">
    <source>
        <dbReference type="ARBA" id="ARBA00006260"/>
    </source>
</evidence>
<keyword evidence="7 10" id="KW-0009">Actin-binding</keyword>
<name>A0AA35R0X4_GEOBA</name>
<gene>
    <name evidence="12" type="ORF">GBAR_LOCUS2609</name>
</gene>
<accession>A0AA35R0X4</accession>
<protein>
    <recommendedName>
        <fullName evidence="10">Actin-related protein 2/3 complex subunit</fullName>
    </recommendedName>
</protein>
<dbReference type="InterPro" id="IPR015943">
    <property type="entry name" value="WD40/YVTN_repeat-like_dom_sf"/>
</dbReference>
<dbReference type="Pfam" id="PF00400">
    <property type="entry name" value="WD40"/>
    <property type="match status" value="2"/>
</dbReference>